<dbReference type="OrthoDB" id="410267at2759"/>
<evidence type="ECO:0000256" key="4">
    <source>
        <dbReference type="ARBA" id="ARBA00022989"/>
    </source>
</evidence>
<dbReference type="InterPro" id="IPR036259">
    <property type="entry name" value="MFS_trans_sf"/>
</dbReference>
<feature type="transmembrane region" description="Helical" evidence="7">
    <location>
        <begin position="50"/>
        <end position="70"/>
    </location>
</feature>
<protein>
    <submittedName>
        <fullName evidence="8">Oxalate:formate antiporter</fullName>
    </submittedName>
</protein>
<accession>W6UKY1</accession>
<evidence type="ECO:0000256" key="6">
    <source>
        <dbReference type="SAM" id="MobiDB-lite"/>
    </source>
</evidence>
<dbReference type="AlphaFoldDB" id="W6UKY1"/>
<name>W6UKY1_ECHGR</name>
<keyword evidence="5 7" id="KW-0472">Membrane</keyword>
<evidence type="ECO:0000256" key="1">
    <source>
        <dbReference type="ARBA" id="ARBA00004141"/>
    </source>
</evidence>
<dbReference type="CTD" id="36346705"/>
<evidence type="ECO:0000313" key="9">
    <source>
        <dbReference type="Proteomes" id="UP000019149"/>
    </source>
</evidence>
<evidence type="ECO:0000256" key="7">
    <source>
        <dbReference type="SAM" id="Phobius"/>
    </source>
</evidence>
<feature type="compositionally biased region" description="Basic and acidic residues" evidence="6">
    <location>
        <begin position="23"/>
        <end position="33"/>
    </location>
</feature>
<feature type="transmembrane region" description="Helical" evidence="7">
    <location>
        <begin position="133"/>
        <end position="153"/>
    </location>
</feature>
<dbReference type="InterPro" id="IPR052983">
    <property type="entry name" value="MFS_Riboflavin_Transporter"/>
</dbReference>
<sequence length="205" mass="22430">MSFPICFPRSVDAPTSSQIGGDIKIEPKPDPPKGPKSHTVGEAMKCIDFYLLWGIVFLDIISVVLLTSTYKIYGLQSKFDDQFLSAVATVSAAFNCLGRVFWGFMVDRFSSKCPSALLTAAIISQFKLAGQWIPVYTLCGCTCLIAFILALFIRDKDAHCVGFTNNICAAICDPLRKGYLEETLEDLDETFESDGPSSIALQKSA</sequence>
<organism evidence="8 9">
    <name type="scientific">Echinococcus granulosus</name>
    <name type="common">Hydatid tapeworm</name>
    <dbReference type="NCBI Taxonomy" id="6210"/>
    <lineage>
        <taxon>Eukaryota</taxon>
        <taxon>Metazoa</taxon>
        <taxon>Spiralia</taxon>
        <taxon>Lophotrochozoa</taxon>
        <taxon>Platyhelminthes</taxon>
        <taxon>Cestoda</taxon>
        <taxon>Eucestoda</taxon>
        <taxon>Cyclophyllidea</taxon>
        <taxon>Taeniidae</taxon>
        <taxon>Echinococcus</taxon>
        <taxon>Echinococcus granulosus group</taxon>
    </lineage>
</organism>
<comment type="subcellular location">
    <subcellularLocation>
        <location evidence="1">Membrane</location>
        <topology evidence="1">Multi-pass membrane protein</topology>
    </subcellularLocation>
</comment>
<evidence type="ECO:0000256" key="3">
    <source>
        <dbReference type="ARBA" id="ARBA00022692"/>
    </source>
</evidence>
<dbReference type="GO" id="GO:0016020">
    <property type="term" value="C:membrane"/>
    <property type="evidence" value="ECO:0007669"/>
    <property type="project" value="UniProtKB-SubCell"/>
</dbReference>
<dbReference type="PANTHER" id="PTHR43385:SF1">
    <property type="entry name" value="RIBOFLAVIN TRANSPORTER RIBJ"/>
    <property type="match status" value="1"/>
</dbReference>
<dbReference type="PANTHER" id="PTHR43385">
    <property type="entry name" value="RIBOFLAVIN TRANSPORTER RIBJ"/>
    <property type="match status" value="1"/>
</dbReference>
<feature type="transmembrane region" description="Helical" evidence="7">
    <location>
        <begin position="82"/>
        <end position="102"/>
    </location>
</feature>
<keyword evidence="3 7" id="KW-0812">Transmembrane</keyword>
<gene>
    <name evidence="8" type="ORF">EGR_10990</name>
</gene>
<dbReference type="Proteomes" id="UP000019149">
    <property type="component" value="Unassembled WGS sequence"/>
</dbReference>
<dbReference type="GeneID" id="36346705"/>
<evidence type="ECO:0000256" key="2">
    <source>
        <dbReference type="ARBA" id="ARBA00022448"/>
    </source>
</evidence>
<dbReference type="KEGG" id="egl:EGR_10990"/>
<dbReference type="EMBL" id="APAU02000321">
    <property type="protein sequence ID" value="EUB54154.1"/>
    <property type="molecule type" value="Genomic_DNA"/>
</dbReference>
<reference evidence="8 9" key="1">
    <citation type="journal article" date="2013" name="Nat. Genet.">
        <title>The genome of the hydatid tapeworm Echinococcus granulosus.</title>
        <authorList>
            <person name="Zheng H."/>
            <person name="Zhang W."/>
            <person name="Zhang L."/>
            <person name="Zhang Z."/>
            <person name="Li J."/>
            <person name="Lu G."/>
            <person name="Zhu Y."/>
            <person name="Wang Y."/>
            <person name="Huang Y."/>
            <person name="Liu J."/>
            <person name="Kang H."/>
            <person name="Chen J."/>
            <person name="Wang L."/>
            <person name="Chen A."/>
            <person name="Yu S."/>
            <person name="Gao Z."/>
            <person name="Jin L."/>
            <person name="Gu W."/>
            <person name="Wang Z."/>
            <person name="Zhao L."/>
            <person name="Shi B."/>
            <person name="Wen H."/>
            <person name="Lin R."/>
            <person name="Jones M.K."/>
            <person name="Brejova B."/>
            <person name="Vinar T."/>
            <person name="Zhao G."/>
            <person name="McManus D.P."/>
            <person name="Chen Z."/>
            <person name="Zhou Y."/>
            <person name="Wang S."/>
        </authorList>
    </citation>
    <scope>NUCLEOTIDE SEQUENCE [LARGE SCALE GENOMIC DNA]</scope>
</reference>
<keyword evidence="9" id="KW-1185">Reference proteome</keyword>
<dbReference type="RefSeq" id="XP_024345350.1">
    <property type="nucleotide sequence ID" value="XM_024500239.1"/>
</dbReference>
<comment type="caution">
    <text evidence="8">The sequence shown here is derived from an EMBL/GenBank/DDBJ whole genome shotgun (WGS) entry which is preliminary data.</text>
</comment>
<evidence type="ECO:0000313" key="8">
    <source>
        <dbReference type="EMBL" id="EUB54154.1"/>
    </source>
</evidence>
<keyword evidence="4 7" id="KW-1133">Transmembrane helix</keyword>
<keyword evidence="2" id="KW-0813">Transport</keyword>
<proteinExistence type="predicted"/>
<evidence type="ECO:0000256" key="5">
    <source>
        <dbReference type="ARBA" id="ARBA00023136"/>
    </source>
</evidence>
<feature type="region of interest" description="Disordered" evidence="6">
    <location>
        <begin position="10"/>
        <end position="37"/>
    </location>
</feature>
<dbReference type="SUPFAM" id="SSF103473">
    <property type="entry name" value="MFS general substrate transporter"/>
    <property type="match status" value="1"/>
</dbReference>